<dbReference type="OrthoDB" id="1907216at2759"/>
<dbReference type="GO" id="GO:0006572">
    <property type="term" value="P:L-tyrosine catabolic process"/>
    <property type="evidence" value="ECO:0007669"/>
    <property type="project" value="UniProtKB-KW"/>
</dbReference>
<dbReference type="SUPFAM" id="SSF51445">
    <property type="entry name" value="(Trans)glycosidases"/>
    <property type="match status" value="1"/>
</dbReference>
<dbReference type="InterPro" id="IPR036663">
    <property type="entry name" value="Fumarylacetoacetase_C_sf"/>
</dbReference>
<dbReference type="GO" id="GO:0004334">
    <property type="term" value="F:fumarylacetoacetase activity"/>
    <property type="evidence" value="ECO:0007669"/>
    <property type="project" value="UniProtKB-EC"/>
</dbReference>
<evidence type="ECO:0000256" key="1">
    <source>
        <dbReference type="ARBA" id="ARBA00001913"/>
    </source>
</evidence>
<dbReference type="SMART" id="SM00264">
    <property type="entry name" value="BAG"/>
    <property type="match status" value="1"/>
</dbReference>
<keyword evidence="17" id="KW-0472">Membrane</keyword>
<comment type="similarity">
    <text evidence="5">Belongs to the FAH family.</text>
</comment>
<dbReference type="Pfam" id="PF09298">
    <property type="entry name" value="FAA_hydrolase_N"/>
    <property type="match status" value="1"/>
</dbReference>
<keyword evidence="17" id="KW-0812">Transmembrane</keyword>
<protein>
    <recommendedName>
        <fullName evidence="6">fumarylacetoacetase</fullName>
        <ecNumber evidence="6">3.7.1.2</ecNumber>
    </recommendedName>
</protein>
<evidence type="ECO:0000256" key="5">
    <source>
        <dbReference type="ARBA" id="ARBA00010211"/>
    </source>
</evidence>
<dbReference type="PROSITE" id="PS51035">
    <property type="entry name" value="BAG"/>
    <property type="match status" value="1"/>
</dbReference>
<evidence type="ECO:0000256" key="3">
    <source>
        <dbReference type="ARBA" id="ARBA00004782"/>
    </source>
</evidence>
<dbReference type="Gene3D" id="1.20.58.120">
    <property type="entry name" value="BAG domain"/>
    <property type="match status" value="1"/>
</dbReference>
<dbReference type="SUPFAM" id="SSF63491">
    <property type="entry name" value="BAG domain"/>
    <property type="match status" value="1"/>
</dbReference>
<evidence type="ECO:0000256" key="10">
    <source>
        <dbReference type="ARBA" id="ARBA00022842"/>
    </source>
</evidence>
<dbReference type="GO" id="GO:0000272">
    <property type="term" value="P:polysaccharide catabolic process"/>
    <property type="evidence" value="ECO:0007669"/>
    <property type="project" value="InterPro"/>
</dbReference>
<keyword evidence="8" id="KW-0378">Hydrolase</keyword>
<evidence type="ECO:0000256" key="4">
    <source>
        <dbReference type="ARBA" id="ARBA00005641"/>
    </source>
</evidence>
<gene>
    <name evidence="19" type="primary">FAH_0</name>
    <name evidence="19" type="ORF">CK203_014624</name>
</gene>
<dbReference type="GO" id="GO:0004553">
    <property type="term" value="F:hydrolase activity, hydrolyzing O-glycosyl compounds"/>
    <property type="evidence" value="ECO:0007669"/>
    <property type="project" value="InterPro"/>
</dbReference>
<dbReference type="Pfam" id="PF26410">
    <property type="entry name" value="GH5_mannosidase"/>
    <property type="match status" value="1"/>
</dbReference>
<feature type="binding site" evidence="16">
    <location>
        <position position="185"/>
    </location>
    <ligand>
        <name>Ca(2+)</name>
        <dbReference type="ChEBI" id="CHEBI:29108"/>
    </ligand>
</feature>
<dbReference type="EC" id="3.7.1.2" evidence="6"/>
<dbReference type="SUPFAM" id="SSF56529">
    <property type="entry name" value="FAH"/>
    <property type="match status" value="1"/>
</dbReference>
<dbReference type="Pfam" id="PF01557">
    <property type="entry name" value="FAA_hydrolase"/>
    <property type="match status" value="1"/>
</dbReference>
<comment type="cofactor">
    <cofactor evidence="1 16">
        <name>Ca(2+)</name>
        <dbReference type="ChEBI" id="CHEBI:29108"/>
    </cofactor>
</comment>
<evidence type="ECO:0000259" key="18">
    <source>
        <dbReference type="PROSITE" id="PS51035"/>
    </source>
</evidence>
<feature type="binding site" evidence="16">
    <location>
        <position position="217"/>
    </location>
    <ligand>
        <name>Ca(2+)</name>
        <dbReference type="ChEBI" id="CHEBI:29108"/>
    </ligand>
</feature>
<dbReference type="InterPro" id="IPR017853">
    <property type="entry name" value="GH"/>
</dbReference>
<evidence type="ECO:0000256" key="9">
    <source>
        <dbReference type="ARBA" id="ARBA00022837"/>
    </source>
</evidence>
<organism evidence="19 20">
    <name type="scientific">Vitis vinifera</name>
    <name type="common">Grape</name>
    <dbReference type="NCBI Taxonomy" id="29760"/>
    <lineage>
        <taxon>Eukaryota</taxon>
        <taxon>Viridiplantae</taxon>
        <taxon>Streptophyta</taxon>
        <taxon>Embryophyta</taxon>
        <taxon>Tracheophyta</taxon>
        <taxon>Spermatophyta</taxon>
        <taxon>Magnoliopsida</taxon>
        <taxon>eudicotyledons</taxon>
        <taxon>Gunneridae</taxon>
        <taxon>Pentapetalae</taxon>
        <taxon>rosids</taxon>
        <taxon>Vitales</taxon>
        <taxon>Vitaceae</taxon>
        <taxon>Viteae</taxon>
        <taxon>Vitis</taxon>
    </lineage>
</organism>
<dbReference type="Proteomes" id="UP000288805">
    <property type="component" value="Unassembled WGS sequence"/>
</dbReference>
<dbReference type="Gene3D" id="3.20.20.80">
    <property type="entry name" value="Glycosidases"/>
    <property type="match status" value="2"/>
</dbReference>
<keyword evidence="13" id="KW-0326">Glycosidase</keyword>
<feature type="binding site" evidence="16">
    <location>
        <position position="236"/>
    </location>
    <ligand>
        <name>Mg(2+)</name>
        <dbReference type="ChEBI" id="CHEBI:18420"/>
    </ligand>
</feature>
<evidence type="ECO:0000256" key="14">
    <source>
        <dbReference type="PIRSR" id="PIRSR605959-1"/>
    </source>
</evidence>
<dbReference type="InterPro" id="IPR036533">
    <property type="entry name" value="BAG_dom_sf"/>
</dbReference>
<keyword evidence="9 16" id="KW-0106">Calcium</keyword>
<evidence type="ECO:0000313" key="19">
    <source>
        <dbReference type="EMBL" id="RVX08003.1"/>
    </source>
</evidence>
<keyword evidence="10 16" id="KW-0460">Magnesium</keyword>
<dbReference type="InterPro" id="IPR003103">
    <property type="entry name" value="BAG_domain"/>
</dbReference>
<comment type="similarity">
    <text evidence="4">Belongs to the glycosyl hydrolase 5 (cellulase A) family.</text>
</comment>
<dbReference type="EMBL" id="QGNW01000043">
    <property type="protein sequence ID" value="RVX08003.1"/>
    <property type="molecule type" value="Genomic_DNA"/>
</dbReference>
<dbReference type="InterPro" id="IPR005959">
    <property type="entry name" value="Fumarylacetoacetase"/>
</dbReference>
<dbReference type="Pfam" id="PF02179">
    <property type="entry name" value="BAG"/>
    <property type="match status" value="1"/>
</dbReference>
<feature type="binding site" evidence="16">
    <location>
        <position position="232"/>
    </location>
    <ligand>
        <name>Mg(2+)</name>
        <dbReference type="ChEBI" id="CHEBI:18420"/>
    </ligand>
</feature>
<keyword evidence="12" id="KW-0585">Phenylalanine catabolism</keyword>
<keyword evidence="11" id="KW-0828">Tyrosine catabolism</keyword>
<feature type="domain" description="BAG" evidence="18">
    <location>
        <begin position="527"/>
        <end position="604"/>
    </location>
</feature>
<feature type="binding site" evidence="16">
    <location>
        <position position="217"/>
    </location>
    <ligand>
        <name>Mg(2+)</name>
        <dbReference type="ChEBI" id="CHEBI:18420"/>
    </ligand>
</feature>
<comment type="caution">
    <text evidence="19">The sequence shown here is derived from an EMBL/GenBank/DDBJ whole genome shotgun (WGS) entry which is preliminary data.</text>
</comment>
<evidence type="ECO:0000256" key="12">
    <source>
        <dbReference type="ARBA" id="ARBA00023232"/>
    </source>
</evidence>
<evidence type="ECO:0000256" key="15">
    <source>
        <dbReference type="PIRSR" id="PIRSR605959-2"/>
    </source>
</evidence>
<dbReference type="InterPro" id="IPR015377">
    <property type="entry name" value="Fumarylacetoacetase_N"/>
</dbReference>
<dbReference type="PANTHER" id="PTHR43069">
    <property type="entry name" value="FUMARYLACETOACETASE"/>
    <property type="match status" value="1"/>
</dbReference>
<dbReference type="InterPro" id="IPR001547">
    <property type="entry name" value="Glyco_hydro_5"/>
</dbReference>
<evidence type="ECO:0000256" key="6">
    <source>
        <dbReference type="ARBA" id="ARBA00012094"/>
    </source>
</evidence>
<name>A0A438JGC5_VITVI</name>
<dbReference type="GO" id="GO:0046872">
    <property type="term" value="F:metal ion binding"/>
    <property type="evidence" value="ECO:0007669"/>
    <property type="project" value="UniProtKB-KW"/>
</dbReference>
<proteinExistence type="inferred from homology"/>
<reference evidence="19 20" key="1">
    <citation type="journal article" date="2018" name="PLoS Genet.">
        <title>Population sequencing reveals clonal diversity and ancestral inbreeding in the grapevine cultivar Chardonnay.</title>
        <authorList>
            <person name="Roach M.J."/>
            <person name="Johnson D.L."/>
            <person name="Bohlmann J."/>
            <person name="van Vuuren H.J."/>
            <person name="Jones S.J."/>
            <person name="Pretorius I.S."/>
            <person name="Schmidt S.A."/>
            <person name="Borneman A.R."/>
        </authorList>
    </citation>
    <scope>NUCLEOTIDE SEQUENCE [LARGE SCALE GENOMIC DNA]</scope>
    <source>
        <strain evidence="20">cv. Chardonnay</strain>
        <tissue evidence="19">Leaf</tissue>
    </source>
</reference>
<feature type="binding site" evidence="16">
    <location>
        <position position="183"/>
    </location>
    <ligand>
        <name>Ca(2+)</name>
        <dbReference type="ChEBI" id="CHEBI:29108"/>
    </ligand>
</feature>
<evidence type="ECO:0000256" key="8">
    <source>
        <dbReference type="ARBA" id="ARBA00022801"/>
    </source>
</evidence>
<feature type="transmembrane region" description="Helical" evidence="17">
    <location>
        <begin position="664"/>
        <end position="681"/>
    </location>
</feature>
<comment type="pathway">
    <text evidence="3">Amino-acid degradation; L-phenylalanine degradation; acetoacetate and fumarate from L-phenylalanine: step 6/6.</text>
</comment>
<evidence type="ECO:0000256" key="13">
    <source>
        <dbReference type="ARBA" id="ARBA00023295"/>
    </source>
</evidence>
<keyword evidence="17" id="KW-1133">Transmembrane helix</keyword>
<dbReference type="Gene3D" id="3.90.850.10">
    <property type="entry name" value="Fumarylacetoacetase-like, C-terminal domain"/>
    <property type="match status" value="1"/>
</dbReference>
<feature type="binding site" evidence="15">
    <location>
        <position position="329"/>
    </location>
    <ligand>
        <name>substrate</name>
    </ligand>
</feature>
<dbReference type="GO" id="GO:0051087">
    <property type="term" value="F:protein-folding chaperone binding"/>
    <property type="evidence" value="ECO:0007669"/>
    <property type="project" value="InterPro"/>
</dbReference>
<keyword evidence="7 16" id="KW-0479">Metal-binding</keyword>
<evidence type="ECO:0000256" key="17">
    <source>
        <dbReference type="SAM" id="Phobius"/>
    </source>
</evidence>
<dbReference type="Gene3D" id="2.30.30.230">
    <property type="entry name" value="Fumarylacetoacetase, N-terminal domain"/>
    <property type="match status" value="1"/>
</dbReference>
<evidence type="ECO:0000256" key="11">
    <source>
        <dbReference type="ARBA" id="ARBA00022878"/>
    </source>
</evidence>
<evidence type="ECO:0000256" key="2">
    <source>
        <dbReference type="ARBA" id="ARBA00001946"/>
    </source>
</evidence>
<dbReference type="SUPFAM" id="SSF63433">
    <property type="entry name" value="Fumarylacetoacetate hydrolase, FAH, N-terminal domain"/>
    <property type="match status" value="1"/>
</dbReference>
<accession>A0A438JGC5</accession>
<dbReference type="PROSITE" id="PS50096">
    <property type="entry name" value="IQ"/>
    <property type="match status" value="1"/>
</dbReference>
<evidence type="ECO:0000313" key="20">
    <source>
        <dbReference type="Proteomes" id="UP000288805"/>
    </source>
</evidence>
<dbReference type="PANTHER" id="PTHR43069:SF2">
    <property type="entry name" value="FUMARYLACETOACETASE"/>
    <property type="match status" value="1"/>
</dbReference>
<dbReference type="InterPro" id="IPR011234">
    <property type="entry name" value="Fumarylacetoacetase-like_C"/>
</dbReference>
<dbReference type="AlphaFoldDB" id="A0A438JGC5"/>
<evidence type="ECO:0000256" key="7">
    <source>
        <dbReference type="ARBA" id="ARBA00022723"/>
    </source>
</evidence>
<sequence length="1031" mass="115374">MALQSFVEVHPDSHFPIQNLPYGVFRPGPSAEARPGVAIGDYVLDLSVVQSAGLFDGPIVGKSDCFLQPNLNKFLGNGAACMEGSSIDTSKAAVITGRNVSSYGDRGLFRLLFVHASCKNCGSIFVDQRTRLEQTGVFHLPIAYHGRASSIVISGTDLIRPKGQGHPIGNSPYFGPSRKLDFELEMAAIVGPGNELGKPVDVNEAADHIFGLVIMNDWSGMGICASWPFLGKSFGTTLSPWIVTLDALEPFACDAPKQDPPPLPYLAEKISQNYDISLEVGIKPAGHKNSCIVTRSNLKHLYWTLTQQLAHHTINGCNLRPGDLLGTGTISGPEPESLGCLLELTWNGQSQYLWMEHRGFLEDGDEVTITGYCKLFHVPFEEWPPIWKGLMNFSLWEDVKKVSSLWAMVTKLGSEHAQARFFHHLLEENVGPGDQNKCSFLTLPQTWIQLLLLLLLFLFLYNTTTVIYTFRDDQTTPHPQFNEIPIHSSPEPPIPITVHLPQPSESAAAVAIQSAYRAHLIRTLVRKISAVSSEADHLQRLIQRQETVDAIRSDDREKLKMNEALMALLLKLDSVPGLDPAVRDLRRSVSRRIVGMQEILDSVSDTRTDGWDGFLRNWDKAIDEMEEEVCKERGGDEMERFCAEHLGFRCLQRADGGRWKQKRLYPLLGTLSILLFLYFNFSDYFNFPVLWLPAIGFVGTNSTKFVIVEPDGSHQSTLYINGWNSYWLMEESVWAPSRSRVSNMLRRGAEMGMSVCRTWAFNDGDGPILFRYHLESSMKSVSDLQVKGLDYVIVEARRHQVRLILSLVNNLNAYGGCCDRKNSLSGVKYSEEPAIFAWELMNEPRCASSSSAPILQAWITEMAAYIKSLDQKHLVTVGLEGFYGLKTTERSGVNPGDWASKLGSDFIQNSAIDDIDFASVHAYPDSWLPDADLEEKANFLSHWVDSHISDGEYVLKKPVLFTEVGSIMHRKKQGLYDTDTFLKTVYDKIYESAKKRQAGAGALIWQLLVEGMEEYSDQFSIVAWDYPSTMN</sequence>
<dbReference type="InterPro" id="IPR036462">
    <property type="entry name" value="Fumarylacetoacetase_N_sf"/>
</dbReference>
<feature type="transmembrane region" description="Helical" evidence="17">
    <location>
        <begin position="447"/>
        <end position="470"/>
    </location>
</feature>
<comment type="cofactor">
    <cofactor evidence="2 16">
        <name>Mg(2+)</name>
        <dbReference type="ChEBI" id="CHEBI:18420"/>
    </cofactor>
</comment>
<dbReference type="GO" id="GO:0006559">
    <property type="term" value="P:L-phenylalanine catabolic process"/>
    <property type="evidence" value="ECO:0007669"/>
    <property type="project" value="UniProtKB-KW"/>
</dbReference>
<feature type="active site" description="Proton acceptor" evidence="14">
    <location>
        <position position="115"/>
    </location>
</feature>
<evidence type="ECO:0000256" key="16">
    <source>
        <dbReference type="PIRSR" id="PIRSR605959-3"/>
    </source>
</evidence>